<organism evidence="1 2">
    <name type="scientific">Nyssa sinensis</name>
    <dbReference type="NCBI Taxonomy" id="561372"/>
    <lineage>
        <taxon>Eukaryota</taxon>
        <taxon>Viridiplantae</taxon>
        <taxon>Streptophyta</taxon>
        <taxon>Embryophyta</taxon>
        <taxon>Tracheophyta</taxon>
        <taxon>Spermatophyta</taxon>
        <taxon>Magnoliopsida</taxon>
        <taxon>eudicotyledons</taxon>
        <taxon>Gunneridae</taxon>
        <taxon>Pentapetalae</taxon>
        <taxon>asterids</taxon>
        <taxon>Cornales</taxon>
        <taxon>Nyssaceae</taxon>
        <taxon>Nyssa</taxon>
    </lineage>
</organism>
<dbReference type="GO" id="GO:0030246">
    <property type="term" value="F:carbohydrate binding"/>
    <property type="evidence" value="ECO:0007669"/>
    <property type="project" value="InterPro"/>
</dbReference>
<evidence type="ECO:0000313" key="2">
    <source>
        <dbReference type="Proteomes" id="UP000325577"/>
    </source>
</evidence>
<dbReference type="InterPro" id="IPR052147">
    <property type="entry name" value="PP2-like/Lectin"/>
</dbReference>
<name>A0A5J5BNQ9_9ASTE</name>
<reference evidence="1 2" key="1">
    <citation type="submission" date="2019-09" db="EMBL/GenBank/DDBJ databases">
        <title>A chromosome-level genome assembly of the Chinese tupelo Nyssa sinensis.</title>
        <authorList>
            <person name="Yang X."/>
            <person name="Kang M."/>
            <person name="Yang Y."/>
            <person name="Xiong H."/>
            <person name="Wang M."/>
            <person name="Zhang Z."/>
            <person name="Wang Z."/>
            <person name="Wu H."/>
            <person name="Ma T."/>
            <person name="Liu J."/>
            <person name="Xi Z."/>
        </authorList>
    </citation>
    <scope>NUCLEOTIDE SEQUENCE [LARGE SCALE GENOMIC DNA]</scope>
    <source>
        <strain evidence="1">J267</strain>
        <tissue evidence="1">Leaf</tissue>
    </source>
</reference>
<dbReference type="Proteomes" id="UP000325577">
    <property type="component" value="Linkage Group LG10"/>
</dbReference>
<keyword evidence="2" id="KW-1185">Reference proteome</keyword>
<proteinExistence type="predicted"/>
<dbReference type="OrthoDB" id="2107747at2759"/>
<protein>
    <submittedName>
        <fullName evidence="1">Uncharacterized protein</fullName>
    </submittedName>
</protein>
<sequence length="197" mass="22726">MDHVHGNAYTNPHWKGDYSFIKDPDFPGSFRIPARALNIIWGNDPRYWQWMNPTEEETRFKGFEGAKAEVAVLLQVNWLEVKGTMDLSLLKDTRKTAYTIHYMIKFRVDAFGWHSAPVKFKVRVNGEETEDSMTVEPYRVKHDVWQEVHGGQFTISNNTDVGNGSVEFGMFEVESDWWKGGMVLGGVLIKPKLQIEQ</sequence>
<dbReference type="PANTHER" id="PTHR48478">
    <property type="entry name" value="LECTIN-LIKE"/>
    <property type="match status" value="1"/>
</dbReference>
<evidence type="ECO:0000313" key="1">
    <source>
        <dbReference type="EMBL" id="KAA8544783.1"/>
    </source>
</evidence>
<dbReference type="AlphaFoldDB" id="A0A5J5BNQ9"/>
<accession>A0A5J5BNQ9</accession>
<dbReference type="EMBL" id="CM018033">
    <property type="protein sequence ID" value="KAA8544783.1"/>
    <property type="molecule type" value="Genomic_DNA"/>
</dbReference>
<dbReference type="InterPro" id="IPR025886">
    <property type="entry name" value="PP2-like"/>
</dbReference>
<dbReference type="PANTHER" id="PTHR48478:SF1">
    <property type="entry name" value="LECTIN-LIKE"/>
    <property type="match status" value="1"/>
</dbReference>
<dbReference type="Pfam" id="PF14299">
    <property type="entry name" value="PP2"/>
    <property type="match status" value="1"/>
</dbReference>
<gene>
    <name evidence="1" type="ORF">F0562_019513</name>
</gene>